<evidence type="ECO:0000313" key="1">
    <source>
        <dbReference type="EMBL" id="BDU51478.1"/>
    </source>
</evidence>
<proteinExistence type="predicted"/>
<keyword evidence="2" id="KW-1185">Reference proteome</keyword>
<dbReference type="KEGG" id="haby:HLVA_20470"/>
<dbReference type="NCBIfam" id="TIGR02678">
    <property type="entry name" value="TIGR02678 family protein"/>
    <property type="match status" value="1"/>
</dbReference>
<evidence type="ECO:0008006" key="3">
    <source>
        <dbReference type="Google" id="ProtNLM"/>
    </source>
</evidence>
<dbReference type="InterPro" id="IPR013494">
    <property type="entry name" value="CHP02678"/>
</dbReference>
<name>A0AAU9DS87_9FUSO</name>
<reference evidence="1 2" key="1">
    <citation type="submission" date="2022-11" db="EMBL/GenBank/DDBJ databases">
        <title>Haliovirga abyssi gen. nov., sp. nov., a mesophilic fermentative bacterium isolated from the Iheya North hydrothermal field and the proposal of Haliovirgaceae fam. nov.</title>
        <authorList>
            <person name="Miyazaki U."/>
            <person name="Tame A."/>
            <person name="Miyazaki J."/>
            <person name="Takai K."/>
            <person name="Sawayama S."/>
            <person name="Kitajima M."/>
            <person name="Okamoto A."/>
            <person name="Nakagawa S."/>
        </authorList>
    </citation>
    <scope>NUCLEOTIDE SEQUENCE [LARGE SCALE GENOMIC DNA]</scope>
    <source>
        <strain evidence="1 2">IC12</strain>
    </source>
</reference>
<dbReference type="EMBL" id="AP027059">
    <property type="protein sequence ID" value="BDU51478.1"/>
    <property type="molecule type" value="Genomic_DNA"/>
</dbReference>
<dbReference type="Pfam" id="PF09661">
    <property type="entry name" value="DUF2398"/>
    <property type="match status" value="1"/>
</dbReference>
<accession>A0AAU9DS87</accession>
<organism evidence="1 2">
    <name type="scientific">Haliovirga abyssi</name>
    <dbReference type="NCBI Taxonomy" id="2996794"/>
    <lineage>
        <taxon>Bacteria</taxon>
        <taxon>Fusobacteriati</taxon>
        <taxon>Fusobacteriota</taxon>
        <taxon>Fusobacteriia</taxon>
        <taxon>Fusobacteriales</taxon>
        <taxon>Haliovirgaceae</taxon>
        <taxon>Haliovirga</taxon>
    </lineage>
</organism>
<sequence>MKEIEILLEKFWILKEDDKDRYFEIKEKIATFKPFLEEKCGLSVIRNKHLIKLEKIPERAEDWMGIPDFNQTEQYIMFSLVLAFLEDKDRGDQFILSDISEFVELNYPIEFYIDWNSYSLRKSFVKVLKFLVEMKLVKINFGEEDSFKNDLNAQVLYESTGISRYFIRNFNRDISEYKDISDFENEIWQDESRDRGTARAQRVYKNLLINAVVTRDNENESDFDYMKKQTHNIASEFEKYLEAGFNLTKNYAMIEIENSYNYKDVFPGAKAISDIVLLVSREIINKVNVGEISYNERDRIIISYDKFLEIVKLCKEKYSSGWSSEYRNMSVEGITKDLIKYMKGFNLLNNNNENKGEIELLPAISKYIGNYPKDFYKEKENE</sequence>
<protein>
    <recommendedName>
        <fullName evidence="3">TIGR02678 family protein</fullName>
    </recommendedName>
</protein>
<dbReference type="RefSeq" id="WP_307904368.1">
    <property type="nucleotide sequence ID" value="NZ_AP027059.1"/>
</dbReference>
<dbReference type="Proteomes" id="UP001321582">
    <property type="component" value="Chromosome"/>
</dbReference>
<dbReference type="AlphaFoldDB" id="A0AAU9DS87"/>
<gene>
    <name evidence="1" type="ORF">HLVA_20470</name>
</gene>
<evidence type="ECO:0000313" key="2">
    <source>
        <dbReference type="Proteomes" id="UP001321582"/>
    </source>
</evidence>